<proteinExistence type="predicted"/>
<evidence type="ECO:0000313" key="2">
    <source>
        <dbReference type="Proteomes" id="UP000235371"/>
    </source>
</evidence>
<name>A0A2J6TL15_9HELO</name>
<dbReference type="InParanoid" id="A0A2J6TL15"/>
<dbReference type="Proteomes" id="UP000235371">
    <property type="component" value="Unassembled WGS sequence"/>
</dbReference>
<dbReference type="STRING" id="1095630.A0A2J6TL15"/>
<dbReference type="AlphaFoldDB" id="A0A2J6TL15"/>
<dbReference type="GeneID" id="36593773"/>
<organism evidence="1 2">
    <name type="scientific">Hyaloscypha bicolor E</name>
    <dbReference type="NCBI Taxonomy" id="1095630"/>
    <lineage>
        <taxon>Eukaryota</taxon>
        <taxon>Fungi</taxon>
        <taxon>Dikarya</taxon>
        <taxon>Ascomycota</taxon>
        <taxon>Pezizomycotina</taxon>
        <taxon>Leotiomycetes</taxon>
        <taxon>Helotiales</taxon>
        <taxon>Hyaloscyphaceae</taxon>
        <taxon>Hyaloscypha</taxon>
        <taxon>Hyaloscypha bicolor</taxon>
    </lineage>
</organism>
<dbReference type="EMBL" id="KZ613780">
    <property type="protein sequence ID" value="PMD63710.1"/>
    <property type="molecule type" value="Genomic_DNA"/>
</dbReference>
<gene>
    <name evidence="1" type="ORF">K444DRAFT_651231</name>
</gene>
<dbReference type="RefSeq" id="XP_024740614.1">
    <property type="nucleotide sequence ID" value="XM_024885696.1"/>
</dbReference>
<accession>A0A2J6TL15</accession>
<evidence type="ECO:0000313" key="1">
    <source>
        <dbReference type="EMBL" id="PMD63710.1"/>
    </source>
</evidence>
<protein>
    <submittedName>
        <fullName evidence="1">Uncharacterized protein</fullName>
    </submittedName>
</protein>
<reference evidence="1 2" key="1">
    <citation type="submission" date="2016-04" db="EMBL/GenBank/DDBJ databases">
        <title>A degradative enzymes factory behind the ericoid mycorrhizal symbiosis.</title>
        <authorList>
            <consortium name="DOE Joint Genome Institute"/>
            <person name="Martino E."/>
            <person name="Morin E."/>
            <person name="Grelet G."/>
            <person name="Kuo A."/>
            <person name="Kohler A."/>
            <person name="Daghino S."/>
            <person name="Barry K."/>
            <person name="Choi C."/>
            <person name="Cichocki N."/>
            <person name="Clum A."/>
            <person name="Copeland A."/>
            <person name="Hainaut M."/>
            <person name="Haridas S."/>
            <person name="Labutti K."/>
            <person name="Lindquist E."/>
            <person name="Lipzen A."/>
            <person name="Khouja H.-R."/>
            <person name="Murat C."/>
            <person name="Ohm R."/>
            <person name="Olson A."/>
            <person name="Spatafora J."/>
            <person name="Veneault-Fourrey C."/>
            <person name="Henrissat B."/>
            <person name="Grigoriev I."/>
            <person name="Martin F."/>
            <person name="Perotto S."/>
        </authorList>
    </citation>
    <scope>NUCLEOTIDE SEQUENCE [LARGE SCALE GENOMIC DNA]</scope>
    <source>
        <strain evidence="1 2">E</strain>
    </source>
</reference>
<sequence length="470" mass="53986">MEVIPVLPTDQHKPIDNIRTRTFFIVDEQLDEDTLRNALDRLVRDHWRKLGARLFKRPRDGVLEWHLPKTFDEKYVLFRWSSKEYDHSIDKAGLPKTTPPELGVVLLPSPETFDKWFRPSDWPFEQKDEPNAPLLHVHMSTFTDDTTVIAISCPHTVGDQYGLANIMKAWLGLTKGELPPAMVGFNEDVIPKGKEYSEYKKEEIVRKGRMRVRRTGEYPMILLGAIPDLILRPNEENHSLFVPVPVVESLKERYTKVLKEKYGTDPGLTNGDILTGILMKFSQIHRTSKRKVSMSQSVNLRRRVPMLEGDTADAFIHNSLHCSTAHFKMEPSTPVAEIAYQNRLALKQALDPKDIEIGMSVVREMVRRGQNIFTCEPLERSYHVASWTSAWRPLDFTSVVRGQGKVKEGSRRPKFLVLGEGRLSTRGVGRFIATIMCKTEEGYWCNFAIPVKGMKMVEEYLKKDPMLKLL</sequence>
<keyword evidence="2" id="KW-1185">Reference proteome</keyword>
<dbReference type="InterPro" id="IPR023213">
    <property type="entry name" value="CAT-like_dom_sf"/>
</dbReference>
<dbReference type="OrthoDB" id="21502at2759"/>
<dbReference type="Gene3D" id="3.30.559.10">
    <property type="entry name" value="Chloramphenicol acetyltransferase-like domain"/>
    <property type="match status" value="2"/>
</dbReference>